<evidence type="ECO:0000256" key="1">
    <source>
        <dbReference type="SAM" id="MobiDB-lite"/>
    </source>
</evidence>
<organism evidence="2 3">
    <name type="scientific">Lentzea aerocolonigenes</name>
    <name type="common">Lechevalieria aerocolonigenes</name>
    <name type="synonym">Saccharothrix aerocolonigenes</name>
    <dbReference type="NCBI Taxonomy" id="68170"/>
    <lineage>
        <taxon>Bacteria</taxon>
        <taxon>Bacillati</taxon>
        <taxon>Actinomycetota</taxon>
        <taxon>Actinomycetes</taxon>
        <taxon>Pseudonocardiales</taxon>
        <taxon>Pseudonocardiaceae</taxon>
        <taxon>Lentzea</taxon>
    </lineage>
</organism>
<name>A0A0F0GUL2_LENAE</name>
<dbReference type="EMBL" id="JYJG01000175">
    <property type="protein sequence ID" value="KJK46271.1"/>
    <property type="molecule type" value="Genomic_DNA"/>
</dbReference>
<sequence>MVHAADGRTLHVDGRTFARVVGSTEAFRGSGTGSRTPIALVTSTPMDLPGQGGAFHETLRREFGAHEPVFVPRGAAHLMSARDGAPLVWTQDGWTVHDHAAGVHDQVVHPAGGAQTTATRSEAGRGDDVDLMRPGTMAPAARGRGRLMGADAAGGARRFEPGDVEAHPMLHQEQQIGLSFLGGRELPKSLMWAIEPGSEHRRTFAHPEGSSRFPSSRGAAEIASPWRADAMYLAARGAENSFELRLTDGTPVRVDGRTFGRALSGIDAFRQMAAHNEGGQLVLLAGRTGAGAAARDLQQALAAIGWHQQVVAPTTDVHLRTAIFQQGGQLVLDRGGVWRSFPVADVVAGHDLEVGTTRFHTSEVRATVLTGPRGVPAAVTFLVGRELNEHADWMSRPHGGTTTHVAPGEDLSARVAQDLREGRDGTPSPWPARSAHIITHGTPHAVWLQLADGREITVSGDVLAAVLHDLRPFRDLMTRLDPDALTLMACRTGSERGRGAAADDFQRALAGLGYRQPVVAPTTRVGFSVFRDGVAWQNYLIDGGRWEQFSSGAARALGRLDGGVRWIAFDPAAVRSEPWAHGERQIGASFRTELPVVTHGEVQGEPLRQRAFRVAVESGVDGSLVVRTADGVRVHVDGHTFARVLGQTAGFVDPSGSRWPGAIALITSGGPVDGAAFQRTLLREFAVTGPVHESRGAVHLVDGGERVVAEDGWTTHGREPRPAREVIHFTPPSLRDERVDGTLGRGGEVSDVDARLTAWLDEADRRAEPAAPVDQVPMADPGAALKSGRSWLKGIFGRDSVLAGLDAATGEARTFHRRDVVAHTLTSDGRTVGMTFRSGTGRVSLPVTAAQGSVFHVDVDATTSRFGLTLKDGSRVTVDGGVLAEVVAKAKPFRSAGALAGVALPGPNAGALGHSGSAAHDFHRGLAEFGTAVVAEEGHGRWRGFGGAVAGVEDSGRVRLFGAADVPVEPVRDGDTVVGVSFRGAADESMRAPGPDAAVVAVENRLDRFRVTLADGTKVSLGGSAFADVLTATPLFGQARENRGGEIALLASRAGASGWRGGAAVDFQAALSDRLGVETKVVAPAGDLTAHVGGLAGIAEDAEIQTFDPGWRMFPAMPTDRPVQAGHFERGVVVDVTPADVQAVPLVKDGRVVGVTFSIDGDGLDTALSWAAADGKDTMSVLPQGIDLDSAGMARGFDTETGPAPWPENTFFVVGHSFASGDTSGFRLHDREGAALSLYGHQFADLVRRLEPFQERMSGPDRPEAIALVVCTVAEDRPGTAAHDFQQAMSTTFAVDVPVLAPTASVYIGLRDGRAATALEHGGEWFTFSGGYGQVFGTDGQGRHVPFAPEEVRSRTVRDGDRPIGLSFADGHGPVDPARWPAGAIGLDVTASGDRFSVALTDGRTVTVDGRALAKLVMASPAFREAAGAQRPMAFMVSAGSEQGVSAFQRTVARMFGLDVPAVVQRGGEWTAHGEPGQFAGTGADGRVELFSRPAVIVEHSAAGVSFTGDPLPEGGAPDEFRVAVSGTHDRFDLRLTDGRQVAVSGMVLADLVHAARVPTGERITLLGSQAGEIDAPGGAAHDFQRALAGRFEVWQPVAAATQDGTVRTFDTLPRPLSGVEFRYGDGGRRPLTFQPGSISAVPLRHGDQVVGVTFRTGETRLDTEAWATAGGGTGPTHLLGTGQFDLADATESGAVRHERTPWPARTFHVDVEEYSGASMLVETQNGRKVVVDAGTLAAIVARSEPFQQAYGGAPEAVTLLVSGAGVPGGAVEGFQRALHEQFGRAEPVYAPTNDIQLLAEGTVVHDAGEWRRVEPTPEPAGVPAADRGAELKSGRSWLQRVFGRQTVLTGLDAATGEARTFHRRDVAGHVLTSEGRTVGVTFRGGADQVALPVTAAQGTVFHVDVDASADRFGLTLKDGSRITVDGGTLATVVAKAKPFRAAEALAGVALPGTAAGVLGHDGGAAHDFQRALAAAVVAEDGQGRWRGFGGVVAGADATGRVRMFTAADVPVEPIRAGDAVVGVSFRGAVDEPATGPFQVAVDSDAERFHVTLADGTRVALGGPAFADLLVSHGESREVTLLASRAGAYGWRGGAAHDFQAALSDRLGAEARVTAALGELAGPETMWREIPELPLDQPAQGYRIDLGAYVDLPPEDMRVEPLVKDGRAIGVVFGMSDDDVAAAHAWTAADGRDTMSVLPQGVSDINVVEGGLDARSGPVPWPENTFFVVSHSFGAEGASSGFRVQNREGAAVSLYGHPFADLVRRLEPFQERMSGPDRPEAIALIVCTVGDDSAGQAAHDFQNALSTSFGHDLPVLASTESVHIGVRDGHAVTALQHGGRWNTFSGGFGLVLGTDATGRVASFRAEDVRSHLVDHLVGVSFTDSPEWTSSEQWPDRAAGVDVRAVADRFRVTLADGRQLTVDGPALAKVLMASSAFRELTAAGAPTALVVTDGAPSAVREFQARLASTFYVTTPVLAPSAEWTVYSGLPLVVERSADGRVHLVHAPDSEVEQSGAGSEDAWSVAGGDSEPEWDERSVPDLDDVVDDVETPRSISLADFLGGTPPRDENR</sequence>
<protein>
    <recommendedName>
        <fullName evidence="4">Peptidase C80 domain-containing protein</fullName>
    </recommendedName>
</protein>
<comment type="caution">
    <text evidence="2">The sequence shown here is derived from an EMBL/GenBank/DDBJ whole genome shotgun (WGS) entry which is preliminary data.</text>
</comment>
<feature type="region of interest" description="Disordered" evidence="1">
    <location>
        <begin position="2505"/>
        <end position="2546"/>
    </location>
</feature>
<dbReference type="PATRIC" id="fig|68170.10.peg.6054"/>
<dbReference type="Proteomes" id="UP000033393">
    <property type="component" value="Unassembled WGS sequence"/>
</dbReference>
<evidence type="ECO:0000313" key="3">
    <source>
        <dbReference type="Proteomes" id="UP000033393"/>
    </source>
</evidence>
<feature type="region of interest" description="Disordered" evidence="1">
    <location>
        <begin position="113"/>
        <end position="142"/>
    </location>
</feature>
<feature type="compositionally biased region" description="Basic and acidic residues" evidence="1">
    <location>
        <begin position="122"/>
        <end position="131"/>
    </location>
</feature>
<keyword evidence="3" id="KW-1185">Reference proteome</keyword>
<evidence type="ECO:0000313" key="2">
    <source>
        <dbReference type="EMBL" id="KJK46271.1"/>
    </source>
</evidence>
<evidence type="ECO:0008006" key="4">
    <source>
        <dbReference type="Google" id="ProtNLM"/>
    </source>
</evidence>
<reference evidence="2 3" key="1">
    <citation type="submission" date="2015-02" db="EMBL/GenBank/DDBJ databases">
        <authorList>
            <person name="Ju K.-S."/>
            <person name="Doroghazi J.R."/>
            <person name="Metcalf W."/>
        </authorList>
    </citation>
    <scope>NUCLEOTIDE SEQUENCE [LARGE SCALE GENOMIC DNA]</scope>
    <source>
        <strain evidence="2 3">NRRL B-16140</strain>
    </source>
</reference>
<gene>
    <name evidence="2" type="ORF">UK23_24015</name>
</gene>
<accession>A0A0F0GUL2</accession>
<proteinExistence type="predicted"/>